<dbReference type="Proteomes" id="UP000320773">
    <property type="component" value="Unassembled WGS sequence"/>
</dbReference>
<evidence type="ECO:0000313" key="2">
    <source>
        <dbReference type="Proteomes" id="UP000320773"/>
    </source>
</evidence>
<evidence type="ECO:0000313" key="1">
    <source>
        <dbReference type="EMBL" id="TQM41376.1"/>
    </source>
</evidence>
<dbReference type="EMBL" id="VFPJ01000001">
    <property type="protein sequence ID" value="TQM41376.1"/>
    <property type="molecule type" value="Genomic_DNA"/>
</dbReference>
<reference evidence="1 2" key="1">
    <citation type="submission" date="2019-06" db="EMBL/GenBank/DDBJ databases">
        <title>Genomic Encyclopedia of Archaeal and Bacterial Type Strains, Phase II (KMG-II): from individual species to whole genera.</title>
        <authorList>
            <person name="Goeker M."/>
        </authorList>
    </citation>
    <scope>NUCLEOTIDE SEQUENCE [LARGE SCALE GENOMIC DNA]</scope>
    <source>
        <strain evidence="1 2">DSM 24789</strain>
    </source>
</reference>
<accession>A0A543G5L6</accession>
<organism evidence="1 2">
    <name type="scientific">Flavobacterium branchiophilum</name>
    <dbReference type="NCBI Taxonomy" id="55197"/>
    <lineage>
        <taxon>Bacteria</taxon>
        <taxon>Pseudomonadati</taxon>
        <taxon>Bacteroidota</taxon>
        <taxon>Flavobacteriia</taxon>
        <taxon>Flavobacteriales</taxon>
        <taxon>Flavobacteriaceae</taxon>
        <taxon>Flavobacterium</taxon>
    </lineage>
</organism>
<protein>
    <submittedName>
        <fullName evidence="1">Uncharacterized protein</fullName>
    </submittedName>
</protein>
<comment type="caution">
    <text evidence="1">The sequence shown here is derived from an EMBL/GenBank/DDBJ whole genome shotgun (WGS) entry which is preliminary data.</text>
</comment>
<proteinExistence type="predicted"/>
<gene>
    <name evidence="1" type="ORF">BC670_2332</name>
</gene>
<dbReference type="AlphaFoldDB" id="A0A543G5L6"/>
<sequence>MVENNLHIYKPTIKYLILKKYKSKNKLFDVKINYFFNYVL</sequence>
<name>A0A543G5L6_9FLAO</name>